<keyword evidence="2" id="KW-1185">Reference proteome</keyword>
<reference evidence="1" key="1">
    <citation type="submission" date="2021-01" db="EMBL/GenBank/DDBJ databases">
        <title>Phytophthora aleatoria, a newly-described species from Pinus radiata is distinct from Phytophthora cactorum isolates based on comparative genomics.</title>
        <authorList>
            <person name="Mcdougal R."/>
            <person name="Panda P."/>
            <person name="Williams N."/>
            <person name="Studholme D.J."/>
        </authorList>
    </citation>
    <scope>NUCLEOTIDE SEQUENCE</scope>
    <source>
        <strain evidence="1">NZFS 4037</strain>
    </source>
</reference>
<dbReference type="AlphaFoldDB" id="A0A8J5IQH0"/>
<dbReference type="EMBL" id="JAENGY010002752">
    <property type="protein sequence ID" value="KAG6943336.1"/>
    <property type="molecule type" value="Genomic_DNA"/>
</dbReference>
<proteinExistence type="predicted"/>
<dbReference type="Proteomes" id="UP000709295">
    <property type="component" value="Unassembled WGS sequence"/>
</dbReference>
<evidence type="ECO:0000313" key="1">
    <source>
        <dbReference type="EMBL" id="KAG6943336.1"/>
    </source>
</evidence>
<feature type="non-terminal residue" evidence="1">
    <location>
        <position position="1"/>
    </location>
</feature>
<sequence>FEFATTRRNAFPLWKKKEVLDWVNTPGEGTPSHAVPYFCERVDPGPVRRWWCKRDEILGRDPHQQRMAGGGRKKALGVLKMIVLRRLKKETVTREWIAIQALQIHG</sequence>
<accession>A0A8J5IQH0</accession>
<comment type="caution">
    <text evidence="1">The sequence shown here is derived from an EMBL/GenBank/DDBJ whole genome shotgun (WGS) entry which is preliminary data.</text>
</comment>
<organism evidence="1 2">
    <name type="scientific">Phytophthora aleatoria</name>
    <dbReference type="NCBI Taxonomy" id="2496075"/>
    <lineage>
        <taxon>Eukaryota</taxon>
        <taxon>Sar</taxon>
        <taxon>Stramenopiles</taxon>
        <taxon>Oomycota</taxon>
        <taxon>Peronosporomycetes</taxon>
        <taxon>Peronosporales</taxon>
        <taxon>Peronosporaceae</taxon>
        <taxon>Phytophthora</taxon>
    </lineage>
</organism>
<gene>
    <name evidence="1" type="ORF">JG688_00017653</name>
</gene>
<feature type="non-terminal residue" evidence="1">
    <location>
        <position position="106"/>
    </location>
</feature>
<protein>
    <submittedName>
        <fullName evidence="1">Uncharacterized protein</fullName>
    </submittedName>
</protein>
<name>A0A8J5IQH0_9STRA</name>
<evidence type="ECO:0000313" key="2">
    <source>
        <dbReference type="Proteomes" id="UP000709295"/>
    </source>
</evidence>